<reference evidence="2 3" key="1">
    <citation type="submission" date="2012-06" db="EMBL/GenBank/DDBJ databases">
        <title>Finished plasmid 4 of genome of Crinalium epipsammum PCC 9333.</title>
        <authorList>
            <consortium name="US DOE Joint Genome Institute"/>
            <person name="Gugger M."/>
            <person name="Coursin T."/>
            <person name="Rippka R."/>
            <person name="Tandeau De Marsac N."/>
            <person name="Huntemann M."/>
            <person name="Wei C.-L."/>
            <person name="Han J."/>
            <person name="Detter J.C."/>
            <person name="Han C."/>
            <person name="Tapia R."/>
            <person name="Davenport K."/>
            <person name="Daligault H."/>
            <person name="Erkkila T."/>
            <person name="Gu W."/>
            <person name="Munk A.C.C."/>
            <person name="Teshima H."/>
            <person name="Xu Y."/>
            <person name="Chain P."/>
            <person name="Chen A."/>
            <person name="Krypides N."/>
            <person name="Mavromatis K."/>
            <person name="Markowitz V."/>
            <person name="Szeto E."/>
            <person name="Ivanova N."/>
            <person name="Mikhailova N."/>
            <person name="Ovchinnikova G."/>
            <person name="Pagani I."/>
            <person name="Pati A."/>
            <person name="Goodwin L."/>
            <person name="Peters L."/>
            <person name="Pitluck S."/>
            <person name="Woyke T."/>
            <person name="Kerfeld C."/>
        </authorList>
    </citation>
    <scope>NUCLEOTIDE SEQUENCE [LARGE SCALE GENOMIC DNA]</scope>
    <source>
        <strain evidence="2 3">PCC 9333</strain>
        <plasmid evidence="3">Plasmid pCRI9333.04</plasmid>
    </source>
</reference>
<gene>
    <name evidence="2" type="ORF">Cri9333_4878</name>
</gene>
<keyword evidence="1" id="KW-0812">Transmembrane</keyword>
<protein>
    <submittedName>
        <fullName evidence="2">Uncharacterized protein</fullName>
    </submittedName>
</protein>
<feature type="transmembrane region" description="Helical" evidence="1">
    <location>
        <begin position="6"/>
        <end position="24"/>
    </location>
</feature>
<dbReference type="HOGENOM" id="CLU_152439_0_0_3"/>
<evidence type="ECO:0000256" key="1">
    <source>
        <dbReference type="SAM" id="Phobius"/>
    </source>
</evidence>
<organism evidence="2 3">
    <name type="scientific">Crinalium epipsammum PCC 9333</name>
    <dbReference type="NCBI Taxonomy" id="1173022"/>
    <lineage>
        <taxon>Bacteria</taxon>
        <taxon>Bacillati</taxon>
        <taxon>Cyanobacteriota</taxon>
        <taxon>Cyanophyceae</taxon>
        <taxon>Gomontiellales</taxon>
        <taxon>Gomontiellaceae</taxon>
        <taxon>Crinalium</taxon>
    </lineage>
</organism>
<name>K9W639_9CYAN</name>
<evidence type="ECO:0000313" key="2">
    <source>
        <dbReference type="EMBL" id="AFZ15641.1"/>
    </source>
</evidence>
<dbReference type="AlphaFoldDB" id="K9W639"/>
<geneLocation type="plasmid" evidence="2 3">
    <name>pCRI9333.04</name>
</geneLocation>
<dbReference type="RefSeq" id="WP_015180021.1">
    <property type="nucleotide sequence ID" value="NC_019735.1"/>
</dbReference>
<accession>K9W639</accession>
<dbReference type="EMBL" id="CP003624">
    <property type="protein sequence ID" value="AFZ15641.1"/>
    <property type="molecule type" value="Genomic_DNA"/>
</dbReference>
<keyword evidence="3" id="KW-1185">Reference proteome</keyword>
<sequence length="140" mass="15663">MIPNKAVIGFLGFAAIGWIGFIVLGSQKIVSQLVPEVCPAPKTNTSYVFVQHCWLADYSYLNELSQFSGWNIVKKCRRFTTNYDLLGKITTSTSSVVTQIGPIEDYRLADSALSTITEKVNLKKCNPDTTDKPFMINKQY</sequence>
<keyword evidence="1" id="KW-0472">Membrane</keyword>
<evidence type="ECO:0000313" key="3">
    <source>
        <dbReference type="Proteomes" id="UP000010472"/>
    </source>
</evidence>
<dbReference type="KEGG" id="cep:Cri9333_4878"/>
<dbReference type="Proteomes" id="UP000010472">
    <property type="component" value="Plasmid pCRI9333.04"/>
</dbReference>
<keyword evidence="2" id="KW-0614">Plasmid</keyword>
<proteinExistence type="predicted"/>
<keyword evidence="1" id="KW-1133">Transmembrane helix</keyword>